<protein>
    <submittedName>
        <fullName evidence="4">Transglycosylase SLT domain protein</fullName>
    </submittedName>
</protein>
<dbReference type="PROSITE" id="PS00922">
    <property type="entry name" value="TRANSGLYCOSYLASE"/>
    <property type="match status" value="1"/>
</dbReference>
<feature type="region of interest" description="Disordered" evidence="2">
    <location>
        <begin position="78"/>
        <end position="107"/>
    </location>
</feature>
<comment type="similarity">
    <text evidence="1">Belongs to the transglycosylase Slt family.</text>
</comment>
<dbReference type="SUPFAM" id="SSF53955">
    <property type="entry name" value="Lysozyme-like"/>
    <property type="match status" value="1"/>
</dbReference>
<feature type="domain" description="Transglycosylase SLT" evidence="3">
    <location>
        <begin position="112"/>
        <end position="218"/>
    </location>
</feature>
<dbReference type="HOGENOM" id="CLU_065765_4_4_9"/>
<dbReference type="InterPro" id="IPR000189">
    <property type="entry name" value="Transglyc_AS"/>
</dbReference>
<dbReference type="RefSeq" id="WP_034654368.1">
    <property type="nucleotide sequence ID" value="NZ_BCVB01000007.1"/>
</dbReference>
<dbReference type="InterPro" id="IPR008258">
    <property type="entry name" value="Transglycosylase_SLT_dom_1"/>
</dbReference>
<reference evidence="4 5" key="1">
    <citation type="journal article" date="2015" name="Genome Announc.">
        <title>Complete genome sequences for 35 biothreat assay-relevant bacillus species.</title>
        <authorList>
            <person name="Johnson S.L."/>
            <person name="Daligault H.E."/>
            <person name="Davenport K.W."/>
            <person name="Jaissle J."/>
            <person name="Frey K.G."/>
            <person name="Ladner J.T."/>
            <person name="Broomall S.M."/>
            <person name="Bishop-Lilly K.A."/>
            <person name="Bruce D.C."/>
            <person name="Gibbons H.S."/>
            <person name="Coyne S.R."/>
            <person name="Lo C.C."/>
            <person name="Meincke L."/>
            <person name="Munk A.C."/>
            <person name="Koroleva G.I."/>
            <person name="Rosenzweig C.N."/>
            <person name="Palacios G.F."/>
            <person name="Redden C.L."/>
            <person name="Minogue T.D."/>
            <person name="Chain P.S."/>
        </authorList>
    </citation>
    <scope>NUCLEOTIDE SEQUENCE [LARGE SCALE GENOMIC DNA]</scope>
    <source>
        <strain evidence="5">ATCC 14581 / DSM 32 / JCM 2506 / NBRC 15308 / NCIMB 9376 / NCTC 10342 / NRRL B-14308 / VKM B-512</strain>
    </source>
</reference>
<dbReference type="GO" id="GO:0008933">
    <property type="term" value="F:peptidoglycan lytic transglycosylase activity"/>
    <property type="evidence" value="ECO:0007669"/>
    <property type="project" value="InterPro"/>
</dbReference>
<evidence type="ECO:0000256" key="2">
    <source>
        <dbReference type="SAM" id="MobiDB-lite"/>
    </source>
</evidence>
<dbReference type="PANTHER" id="PTHR37423">
    <property type="entry name" value="SOLUBLE LYTIC MUREIN TRANSGLYCOSYLASE-RELATED"/>
    <property type="match status" value="1"/>
</dbReference>
<dbReference type="Proteomes" id="UP000031829">
    <property type="component" value="Chromosome"/>
</dbReference>
<dbReference type="EMBL" id="CP009920">
    <property type="protein sequence ID" value="AJI21519.1"/>
    <property type="molecule type" value="Genomic_DNA"/>
</dbReference>
<dbReference type="PANTHER" id="PTHR37423:SF2">
    <property type="entry name" value="MEMBRANE-BOUND LYTIC MUREIN TRANSGLYCOSYLASE C"/>
    <property type="match status" value="1"/>
</dbReference>
<dbReference type="Gene3D" id="1.10.530.10">
    <property type="match status" value="1"/>
</dbReference>
<dbReference type="KEGG" id="bmeg:BG04_3016"/>
<gene>
    <name evidence="4" type="ORF">BG04_3016</name>
</gene>
<dbReference type="GO" id="GO:0016020">
    <property type="term" value="C:membrane"/>
    <property type="evidence" value="ECO:0007669"/>
    <property type="project" value="InterPro"/>
</dbReference>
<sequence length="229" mass="24720">MSMNINNYMSSVQFPGTQPFSVNNQMPTANVMLGTTLLSVFAQLFQDYVNQEPQMSTNLYLKAAQMFPSTAVQMQSKPSVSSSGKAAASNSALPAQKNETAKASSQDVQTIITEAAARYQLDPKLIRSVIKQESNFNPSAKSSVGAAGLMQLMPATAKALGVEDPYDSKQNVFGGAKYLRQMLDKYNGNVKLALAAYNAGPGNVDKYGGVPPFQETQKYVNKIMSSYLV</sequence>
<dbReference type="Pfam" id="PF01464">
    <property type="entry name" value="SLT"/>
    <property type="match status" value="1"/>
</dbReference>
<dbReference type="InterPro" id="IPR023346">
    <property type="entry name" value="Lysozyme-like_dom_sf"/>
</dbReference>
<dbReference type="GO" id="GO:0000270">
    <property type="term" value="P:peptidoglycan metabolic process"/>
    <property type="evidence" value="ECO:0007669"/>
    <property type="project" value="InterPro"/>
</dbReference>
<dbReference type="GeneID" id="93641081"/>
<evidence type="ECO:0000256" key="1">
    <source>
        <dbReference type="ARBA" id="ARBA00007734"/>
    </source>
</evidence>
<name>A0A0B6ANV2_PRIM2</name>
<dbReference type="AlphaFoldDB" id="A0A0B6ANV2"/>
<feature type="compositionally biased region" description="Polar residues" evidence="2">
    <location>
        <begin position="97"/>
        <end position="107"/>
    </location>
</feature>
<evidence type="ECO:0000259" key="3">
    <source>
        <dbReference type="Pfam" id="PF01464"/>
    </source>
</evidence>
<evidence type="ECO:0000313" key="4">
    <source>
        <dbReference type="EMBL" id="AJI21519.1"/>
    </source>
</evidence>
<feature type="compositionally biased region" description="Low complexity" evidence="2">
    <location>
        <begin position="78"/>
        <end position="92"/>
    </location>
</feature>
<dbReference type="CDD" id="cd00254">
    <property type="entry name" value="LT-like"/>
    <property type="match status" value="1"/>
</dbReference>
<accession>A0A0B6ANV2</accession>
<organism evidence="4 5">
    <name type="scientific">Priestia megaterium (strain ATCC 14581 / DSM 32 / CCUG 1817 / JCM 2506 / NBRC 15308 / NCIMB 9376 / NCTC 10342 / NRRL B-14308 / VKM B-512 / Ford 19)</name>
    <name type="common">Bacillus megaterium</name>
    <dbReference type="NCBI Taxonomy" id="1348623"/>
    <lineage>
        <taxon>Bacteria</taxon>
        <taxon>Bacillati</taxon>
        <taxon>Bacillota</taxon>
        <taxon>Bacilli</taxon>
        <taxon>Bacillales</taxon>
        <taxon>Bacillaceae</taxon>
        <taxon>Priestia</taxon>
    </lineage>
</organism>
<proteinExistence type="inferred from homology"/>
<evidence type="ECO:0000313" key="5">
    <source>
        <dbReference type="Proteomes" id="UP000031829"/>
    </source>
</evidence>